<dbReference type="EMBL" id="JAYRBN010000066">
    <property type="protein sequence ID" value="KAL2736225.1"/>
    <property type="molecule type" value="Genomic_DNA"/>
</dbReference>
<protein>
    <submittedName>
        <fullName evidence="1">Uncharacterized protein</fullName>
    </submittedName>
</protein>
<dbReference type="Proteomes" id="UP001607303">
    <property type="component" value="Unassembled WGS sequence"/>
</dbReference>
<comment type="caution">
    <text evidence="1">The sequence shown here is derived from an EMBL/GenBank/DDBJ whole genome shotgun (WGS) entry which is preliminary data.</text>
</comment>
<accession>A0ABD2BUG6</accession>
<proteinExistence type="predicted"/>
<evidence type="ECO:0000313" key="1">
    <source>
        <dbReference type="EMBL" id="KAL2736225.1"/>
    </source>
</evidence>
<sequence length="156" mass="18288">MFPLITVHFLGFIFINPANFFVWKIFNCWVNEPEETRIRLLFLSFLRRSEKKSLPRKDKSVNALTAMGVTGIRLIRIRNRQYWLRITTANRVCCQKVSIRRAKNKSTYGESTSIVRPLLNYASRTAFALLGLARKMMTLRMEFRGKKNYETLTSVS</sequence>
<keyword evidence="2" id="KW-1185">Reference proteome</keyword>
<reference evidence="1 2" key="1">
    <citation type="journal article" date="2024" name="Ann. Entomol. Soc. Am.">
        <title>Genomic analyses of the southern and eastern yellowjacket wasps (Hymenoptera: Vespidae) reveal evolutionary signatures of social life.</title>
        <authorList>
            <person name="Catto M.A."/>
            <person name="Caine P.B."/>
            <person name="Orr S.E."/>
            <person name="Hunt B.G."/>
            <person name="Goodisman M.A.D."/>
        </authorList>
    </citation>
    <scope>NUCLEOTIDE SEQUENCE [LARGE SCALE GENOMIC DNA]</scope>
    <source>
        <strain evidence="1">232</strain>
        <tissue evidence="1">Head and thorax</tissue>
    </source>
</reference>
<name>A0ABD2BUG6_VESMC</name>
<dbReference type="AlphaFoldDB" id="A0ABD2BUG6"/>
<gene>
    <name evidence="1" type="ORF">V1477_012734</name>
</gene>
<evidence type="ECO:0000313" key="2">
    <source>
        <dbReference type="Proteomes" id="UP001607303"/>
    </source>
</evidence>
<organism evidence="1 2">
    <name type="scientific">Vespula maculifrons</name>
    <name type="common">Eastern yellow jacket</name>
    <name type="synonym">Wasp</name>
    <dbReference type="NCBI Taxonomy" id="7453"/>
    <lineage>
        <taxon>Eukaryota</taxon>
        <taxon>Metazoa</taxon>
        <taxon>Ecdysozoa</taxon>
        <taxon>Arthropoda</taxon>
        <taxon>Hexapoda</taxon>
        <taxon>Insecta</taxon>
        <taxon>Pterygota</taxon>
        <taxon>Neoptera</taxon>
        <taxon>Endopterygota</taxon>
        <taxon>Hymenoptera</taxon>
        <taxon>Apocrita</taxon>
        <taxon>Aculeata</taxon>
        <taxon>Vespoidea</taxon>
        <taxon>Vespidae</taxon>
        <taxon>Vespinae</taxon>
        <taxon>Vespula</taxon>
    </lineage>
</organism>